<evidence type="ECO:0000313" key="3">
    <source>
        <dbReference type="EMBL" id="KAG9487662.1"/>
    </source>
</evidence>
<dbReference type="AlphaFoldDB" id="A0A8J6FGN0"/>
<feature type="region of interest" description="Disordered" evidence="2">
    <location>
        <begin position="437"/>
        <end position="484"/>
    </location>
</feature>
<feature type="region of interest" description="Disordered" evidence="2">
    <location>
        <begin position="132"/>
        <end position="151"/>
    </location>
</feature>
<feature type="compositionally biased region" description="Low complexity" evidence="2">
    <location>
        <begin position="926"/>
        <end position="939"/>
    </location>
</feature>
<dbReference type="EMBL" id="WNTK01000003">
    <property type="protein sequence ID" value="KAG9487662.1"/>
    <property type="molecule type" value="Genomic_DNA"/>
</dbReference>
<feature type="coiled-coil region" evidence="1">
    <location>
        <begin position="1055"/>
        <end position="1114"/>
    </location>
</feature>
<feature type="coiled-coil region" evidence="1">
    <location>
        <begin position="619"/>
        <end position="702"/>
    </location>
</feature>
<evidence type="ECO:0000256" key="1">
    <source>
        <dbReference type="SAM" id="Coils"/>
    </source>
</evidence>
<feature type="region of interest" description="Disordered" evidence="2">
    <location>
        <begin position="521"/>
        <end position="550"/>
    </location>
</feature>
<feature type="region of interest" description="Disordered" evidence="2">
    <location>
        <begin position="395"/>
        <end position="414"/>
    </location>
</feature>
<reference evidence="3" key="1">
    <citation type="thesis" date="2020" institute="ProQuest LLC" country="789 East Eisenhower Parkway, Ann Arbor, MI, USA">
        <title>Comparative Genomics and Chromosome Evolution.</title>
        <authorList>
            <person name="Mudd A.B."/>
        </authorList>
    </citation>
    <scope>NUCLEOTIDE SEQUENCE</scope>
    <source>
        <strain evidence="3">HN-11 Male</strain>
        <tissue evidence="3">Kidney and liver</tissue>
    </source>
</reference>
<dbReference type="GO" id="GO:0005814">
    <property type="term" value="C:centriole"/>
    <property type="evidence" value="ECO:0007669"/>
    <property type="project" value="TreeGrafter"/>
</dbReference>
<keyword evidence="1" id="KW-0175">Coiled coil</keyword>
<dbReference type="SUPFAM" id="SSF57997">
    <property type="entry name" value="Tropomyosin"/>
    <property type="match status" value="1"/>
</dbReference>
<proteinExistence type="predicted"/>
<keyword evidence="4" id="KW-1185">Reference proteome</keyword>
<dbReference type="InterPro" id="IPR026636">
    <property type="entry name" value="MPHOSPH9"/>
</dbReference>
<feature type="compositionally biased region" description="Basic and acidic residues" evidence="2">
    <location>
        <begin position="132"/>
        <end position="149"/>
    </location>
</feature>
<accession>A0A8J6FGN0</accession>
<dbReference type="PANTHER" id="PTHR14926">
    <property type="entry name" value="M-PHASE PHOSPHOPROTEIN 9"/>
    <property type="match status" value="1"/>
</dbReference>
<evidence type="ECO:0008006" key="5">
    <source>
        <dbReference type="Google" id="ProtNLM"/>
    </source>
</evidence>
<feature type="compositionally biased region" description="Polar residues" evidence="2">
    <location>
        <begin position="524"/>
        <end position="534"/>
    </location>
</feature>
<feature type="compositionally biased region" description="Polar residues" evidence="2">
    <location>
        <begin position="463"/>
        <end position="478"/>
    </location>
</feature>
<comment type="caution">
    <text evidence="3">The sequence shown here is derived from an EMBL/GenBank/DDBJ whole genome shotgun (WGS) entry which is preliminary data.</text>
</comment>
<evidence type="ECO:0000313" key="4">
    <source>
        <dbReference type="Proteomes" id="UP000770717"/>
    </source>
</evidence>
<organism evidence="3 4">
    <name type="scientific">Eleutherodactylus coqui</name>
    <name type="common">Puerto Rican coqui</name>
    <dbReference type="NCBI Taxonomy" id="57060"/>
    <lineage>
        <taxon>Eukaryota</taxon>
        <taxon>Metazoa</taxon>
        <taxon>Chordata</taxon>
        <taxon>Craniata</taxon>
        <taxon>Vertebrata</taxon>
        <taxon>Euteleostomi</taxon>
        <taxon>Amphibia</taxon>
        <taxon>Batrachia</taxon>
        <taxon>Anura</taxon>
        <taxon>Neobatrachia</taxon>
        <taxon>Hyloidea</taxon>
        <taxon>Eleutherodactylidae</taxon>
        <taxon>Eleutherodactylinae</taxon>
        <taxon>Eleutherodactylus</taxon>
        <taxon>Eleutherodactylus</taxon>
    </lineage>
</organism>
<dbReference type="EMBL" id="WNTK01000003">
    <property type="protein sequence ID" value="KAG9487661.1"/>
    <property type="molecule type" value="Genomic_DNA"/>
</dbReference>
<feature type="region of interest" description="Disordered" evidence="2">
    <location>
        <begin position="1"/>
        <end position="37"/>
    </location>
</feature>
<dbReference type="PANTHER" id="PTHR14926:SF1">
    <property type="entry name" value="M-PHASE PHOSPHOPROTEIN 9"/>
    <property type="match status" value="1"/>
</dbReference>
<protein>
    <recommendedName>
        <fullName evidence="5">M-phase phosphoprotein 9</fullName>
    </recommendedName>
</protein>
<dbReference type="OrthoDB" id="6288856at2759"/>
<dbReference type="Proteomes" id="UP000770717">
    <property type="component" value="Unassembled WGS sequence"/>
</dbReference>
<feature type="region of interest" description="Disordered" evidence="2">
    <location>
        <begin position="907"/>
        <end position="952"/>
    </location>
</feature>
<evidence type="ECO:0000256" key="2">
    <source>
        <dbReference type="SAM" id="MobiDB-lite"/>
    </source>
</evidence>
<name>A0A8J6FGN0_ELECQ</name>
<gene>
    <name evidence="3" type="ORF">GDO78_007459</name>
</gene>
<sequence>MEASNVTILPQELAEPSDKDCTENQTDRIESSKGASSTRCDDLQTSFSRNLCPNAQTDLEVRNSCEAQLLQLFQHVERQCQEQIDAQQEQFNHQLQLIRDEIKHLAQLQGGSSPWSYGTCNAILPVTYDTHSLKPQDEQPAADEERGKDSSNTLHQFRELDIHQRAFITQEHFLENTSISSGYGTHSASEPNACLSSCSQNTSRETRLPAKQTLKECKTESIGLHHSQRLPLETEKPFKLLSGASCHPKSSEGQSLQHSESLLNCDKSTTCNTNQPNRSLTTWAQKLKRTPCKKTNKIDQIPATATELHSPYEQELDYTDGSSNSFYLNNRTESANSLFSAGSGFTYWMMDEKEMYHPLPENIETGFSKLLSSKEPEAVRIPSLTDIYQQKQRSREQCWEPLSPSEHTHPPEILTLDPTLHKKTHKAVLSKTAPHWDESCTAPVTPDSILEHHSYNPDDEETASNASSLLGDSSNRSPQCLAAGDNKHWKSTRYKVKKNIDYQLCHGDACSDERMNCTEDEANSLASSPISQSPLPVAENKRPCSSGSYPMDHPVMLSNVRRSLREKHARHLADLRDYYESEISNLKQQLLANNKSTSTEDLMKINTLIERCCQMEGALTEASKQIRVLENTNGELEIQVAEWKERYHMVSDTSKDVQEQIEEMRARGKEKENAISRLQSRLKEVEESFQKTIRQSDEKEAQIKQEHKMFQDLLLEYESLGKEHERVKDTLSITENALCDANSEVNELRRTISKLETQIRQMEHDNTVKYHHIAEGQQWSSRPNNEMLSTSGNSYSVDTAICKRLTSEAESSVFTGQALDNKTKEMERKQDIIYTQNRYHSPPEKDAVHDIMASKPKAEDSSSEESPILKAYRDYEEKQELKIWNTITNKDGAFHKLSSKRHLMGISDCCTPGGSPEKSKERQRQPNSPSGPRSSSLPPANRKSISTPTKRELMLTPLSVKYSPKRSPSENLSPGLSQLLRGEESTVTRFDVSWDDSSTFTNQSPRKKLQFMSLDDPEVRQKTIINSKNSSKSEFPILLPPFETEITYNERMKTISDTERLFDELTEEKKQIEAALSRMPGAGHRLSLKTRATKDSLEDRLERINRELGSIRMTLKKYHVLPTSANI</sequence>
<feature type="compositionally biased region" description="Basic and acidic residues" evidence="2">
    <location>
        <begin position="16"/>
        <end position="31"/>
    </location>
</feature>